<dbReference type="SUPFAM" id="SSF51735">
    <property type="entry name" value="NAD(P)-binding Rossmann-fold domains"/>
    <property type="match status" value="1"/>
</dbReference>
<evidence type="ECO:0000313" key="4">
    <source>
        <dbReference type="EMBL" id="KAF2635867.1"/>
    </source>
</evidence>
<sequence>MESHRLGSLDSSPPTSPLTVQKQDLEGKFALVTGATKGIGRAICIELATRGASILGTYSSPESAHLFDALTRSLNTLYASSYPATSSTQDAPVPSAPKFVGIAADISKPSPSASLILDALRRHFDGHIDIVVFNAAVMGLAEMGDGTVTEEFLDAALAGNIKFPSLLMEGLVSGSMVRRDGRVVAISSEGVRAKRPAGGSIYSATKAALECLMRKWADELGTHVGMEGTTFNSVSVGFTKTEAYRRIPDEIRERLTAADAAEVAVGNRIGEVVDIADVVGLLVSEQARWISGSVVDASGGKANIM</sequence>
<dbReference type="Gene3D" id="3.40.50.720">
    <property type="entry name" value="NAD(P)-binding Rossmann-like Domain"/>
    <property type="match status" value="1"/>
</dbReference>
<dbReference type="PANTHER" id="PTHR48107:SF7">
    <property type="entry name" value="RE15974P"/>
    <property type="match status" value="1"/>
</dbReference>
<dbReference type="OrthoDB" id="47007at2759"/>
<accession>A0A6A6RL96</accession>
<dbReference type="EMBL" id="MU006802">
    <property type="protein sequence ID" value="KAF2635867.1"/>
    <property type="molecule type" value="Genomic_DNA"/>
</dbReference>
<feature type="compositionally biased region" description="Low complexity" evidence="3">
    <location>
        <begin position="8"/>
        <end position="19"/>
    </location>
</feature>
<gene>
    <name evidence="4" type="ORF">P280DRAFT_501660</name>
</gene>
<keyword evidence="5" id="KW-1185">Reference proteome</keyword>
<evidence type="ECO:0000256" key="3">
    <source>
        <dbReference type="SAM" id="MobiDB-lite"/>
    </source>
</evidence>
<feature type="region of interest" description="Disordered" evidence="3">
    <location>
        <begin position="1"/>
        <end position="20"/>
    </location>
</feature>
<evidence type="ECO:0000313" key="5">
    <source>
        <dbReference type="Proteomes" id="UP000799753"/>
    </source>
</evidence>
<comment type="similarity">
    <text evidence="1">Belongs to the short-chain dehydrogenases/reductases (SDR) family.</text>
</comment>
<reference evidence="4" key="1">
    <citation type="journal article" date="2020" name="Stud. Mycol.">
        <title>101 Dothideomycetes genomes: a test case for predicting lifestyles and emergence of pathogens.</title>
        <authorList>
            <person name="Haridas S."/>
            <person name="Albert R."/>
            <person name="Binder M."/>
            <person name="Bloem J."/>
            <person name="Labutti K."/>
            <person name="Salamov A."/>
            <person name="Andreopoulos B."/>
            <person name="Baker S."/>
            <person name="Barry K."/>
            <person name="Bills G."/>
            <person name="Bluhm B."/>
            <person name="Cannon C."/>
            <person name="Castanera R."/>
            <person name="Culley D."/>
            <person name="Daum C."/>
            <person name="Ezra D."/>
            <person name="Gonzalez J."/>
            <person name="Henrissat B."/>
            <person name="Kuo A."/>
            <person name="Liang C."/>
            <person name="Lipzen A."/>
            <person name="Lutzoni F."/>
            <person name="Magnuson J."/>
            <person name="Mondo S."/>
            <person name="Nolan M."/>
            <person name="Ohm R."/>
            <person name="Pangilinan J."/>
            <person name="Park H.-J."/>
            <person name="Ramirez L."/>
            <person name="Alfaro M."/>
            <person name="Sun H."/>
            <person name="Tritt A."/>
            <person name="Yoshinaga Y."/>
            <person name="Zwiers L.-H."/>
            <person name="Turgeon B."/>
            <person name="Goodwin S."/>
            <person name="Spatafora J."/>
            <person name="Crous P."/>
            <person name="Grigoriev I."/>
        </authorList>
    </citation>
    <scope>NUCLEOTIDE SEQUENCE</scope>
    <source>
        <strain evidence="4">CBS 473.64</strain>
    </source>
</reference>
<dbReference type="PRINTS" id="PR00081">
    <property type="entry name" value="GDHRDH"/>
</dbReference>
<dbReference type="AlphaFoldDB" id="A0A6A6RL96"/>
<proteinExistence type="inferred from homology"/>
<name>A0A6A6RL96_9PLEO</name>
<dbReference type="InterPro" id="IPR002347">
    <property type="entry name" value="SDR_fam"/>
</dbReference>
<keyword evidence="2" id="KW-0560">Oxidoreductase</keyword>
<organism evidence="4 5">
    <name type="scientific">Massarina eburnea CBS 473.64</name>
    <dbReference type="NCBI Taxonomy" id="1395130"/>
    <lineage>
        <taxon>Eukaryota</taxon>
        <taxon>Fungi</taxon>
        <taxon>Dikarya</taxon>
        <taxon>Ascomycota</taxon>
        <taxon>Pezizomycotina</taxon>
        <taxon>Dothideomycetes</taxon>
        <taxon>Pleosporomycetidae</taxon>
        <taxon>Pleosporales</taxon>
        <taxon>Massarineae</taxon>
        <taxon>Massarinaceae</taxon>
        <taxon>Massarina</taxon>
    </lineage>
</organism>
<dbReference type="InterPro" id="IPR036291">
    <property type="entry name" value="NAD(P)-bd_dom_sf"/>
</dbReference>
<dbReference type="GO" id="GO:0016614">
    <property type="term" value="F:oxidoreductase activity, acting on CH-OH group of donors"/>
    <property type="evidence" value="ECO:0007669"/>
    <property type="project" value="UniProtKB-ARBA"/>
</dbReference>
<dbReference type="Proteomes" id="UP000799753">
    <property type="component" value="Unassembled WGS sequence"/>
</dbReference>
<protein>
    <submittedName>
        <fullName evidence="4">NAD(P)-binding protein</fullName>
    </submittedName>
</protein>
<evidence type="ECO:0000256" key="1">
    <source>
        <dbReference type="ARBA" id="ARBA00006484"/>
    </source>
</evidence>
<evidence type="ECO:0000256" key="2">
    <source>
        <dbReference type="ARBA" id="ARBA00023002"/>
    </source>
</evidence>
<dbReference type="Pfam" id="PF13561">
    <property type="entry name" value="adh_short_C2"/>
    <property type="match status" value="1"/>
</dbReference>
<dbReference type="PANTHER" id="PTHR48107">
    <property type="entry name" value="NADPH-DEPENDENT ALDEHYDE REDUCTASE-LIKE PROTEIN, CHLOROPLASTIC-RELATED"/>
    <property type="match status" value="1"/>
</dbReference>